<dbReference type="PIRSF" id="PIRSF000151">
    <property type="entry name" value="GPR"/>
    <property type="match status" value="1"/>
</dbReference>
<dbReference type="InterPro" id="IPR012134">
    <property type="entry name" value="Glu-5-SA_DH"/>
</dbReference>
<comment type="pathway">
    <text evidence="1 7">Amino-acid biosynthesis; L-proline biosynthesis; L-glutamate 5-semialdehyde from L-glutamate: step 2/2.</text>
</comment>
<dbReference type="SUPFAM" id="SSF53720">
    <property type="entry name" value="ALDH-like"/>
    <property type="match status" value="1"/>
</dbReference>
<evidence type="ECO:0000256" key="6">
    <source>
        <dbReference type="ARBA" id="ARBA00049024"/>
    </source>
</evidence>
<proteinExistence type="inferred from homology"/>
<name>A0A2Z6AUM8_9BACT</name>
<keyword evidence="5 7" id="KW-0560">Oxidoreductase</keyword>
<sequence>MDVKQEMLELAQRAKAAARIMASADASSKVAALDALAYLLDKEREAIRVENAKDLEAAEAAGMDSARMDRLRLSDAVIDSMIQACREVAAQSDPVGEVERMWKRPNGLLVGKMRIPLGVIAMIYESRPNVTVDSGVLCLKAGNAVILRGGSEAIHSNRFLASLIHKALTDAGLPPDAVQVVPTTDREAVTAMLKLDEYIDVIIPRGGEGLIRAVVAEATMPVLKHYMGVCHTYVDSEVDQAEALKIVFNAKVQRPGVCNAMECLLVHQDVAAEFLPKVAAKLGAAGVEFRCCPASLPLMGETAVPATDKDWGQEFHALVLAVKVVPSRIEAQDHIAAHGSNHTEIILTTNHIRAMRFLREVDASMVGINTSSRFNDGGELGLGAEIGISTSKLHSYGPMGGTELTSTKFVVFGEGQVRG</sequence>
<evidence type="ECO:0000259" key="8">
    <source>
        <dbReference type="Pfam" id="PF00171"/>
    </source>
</evidence>
<evidence type="ECO:0000256" key="2">
    <source>
        <dbReference type="ARBA" id="ARBA00022605"/>
    </source>
</evidence>
<dbReference type="GO" id="GO:0050661">
    <property type="term" value="F:NADP binding"/>
    <property type="evidence" value="ECO:0007669"/>
    <property type="project" value="InterPro"/>
</dbReference>
<feature type="domain" description="Aldehyde dehydrogenase" evidence="8">
    <location>
        <begin position="7"/>
        <end position="282"/>
    </location>
</feature>
<dbReference type="CDD" id="cd07079">
    <property type="entry name" value="ALDH_F18-19_ProA-GPR"/>
    <property type="match status" value="1"/>
</dbReference>
<keyword evidence="2 7" id="KW-0028">Amino-acid biosynthesis</keyword>
<keyword evidence="7" id="KW-0963">Cytoplasm</keyword>
<dbReference type="EMBL" id="AP017378">
    <property type="protein sequence ID" value="BBD06933.1"/>
    <property type="molecule type" value="Genomic_DNA"/>
</dbReference>
<dbReference type="AlphaFoldDB" id="A0A2Z6AUM8"/>
<dbReference type="Pfam" id="PF00171">
    <property type="entry name" value="Aldedh"/>
    <property type="match status" value="1"/>
</dbReference>
<dbReference type="NCBIfam" id="NF001221">
    <property type="entry name" value="PRK00197.1"/>
    <property type="match status" value="1"/>
</dbReference>
<dbReference type="RefSeq" id="WP_126375727.1">
    <property type="nucleotide sequence ID" value="NZ_AP017378.1"/>
</dbReference>
<dbReference type="OrthoDB" id="9809970at2"/>
<accession>A0A2Z6AUM8</accession>
<dbReference type="FunFam" id="3.40.309.10:FF:000006">
    <property type="entry name" value="Gamma-glutamyl phosphate reductase"/>
    <property type="match status" value="1"/>
</dbReference>
<evidence type="ECO:0000256" key="3">
    <source>
        <dbReference type="ARBA" id="ARBA00022650"/>
    </source>
</evidence>
<evidence type="ECO:0000313" key="9">
    <source>
        <dbReference type="EMBL" id="BBD06933.1"/>
    </source>
</evidence>
<dbReference type="PANTHER" id="PTHR11063">
    <property type="entry name" value="GLUTAMATE SEMIALDEHYDE DEHYDROGENASE"/>
    <property type="match status" value="1"/>
</dbReference>
<evidence type="ECO:0000256" key="1">
    <source>
        <dbReference type="ARBA" id="ARBA00004985"/>
    </source>
</evidence>
<dbReference type="Gene3D" id="3.40.309.10">
    <property type="entry name" value="Aldehyde Dehydrogenase, Chain A, domain 2"/>
    <property type="match status" value="1"/>
</dbReference>
<dbReference type="HAMAP" id="MF_00412">
    <property type="entry name" value="ProA"/>
    <property type="match status" value="1"/>
</dbReference>
<evidence type="ECO:0000256" key="7">
    <source>
        <dbReference type="HAMAP-Rule" id="MF_00412"/>
    </source>
</evidence>
<gene>
    <name evidence="7 9" type="primary">proA</name>
    <name evidence="9" type="ORF">DFE_0207</name>
</gene>
<dbReference type="InterPro" id="IPR016163">
    <property type="entry name" value="Ald_DH_C"/>
</dbReference>
<comment type="catalytic activity">
    <reaction evidence="6 7">
        <text>L-glutamate 5-semialdehyde + phosphate + NADP(+) = L-glutamyl 5-phosphate + NADPH + H(+)</text>
        <dbReference type="Rhea" id="RHEA:19541"/>
        <dbReference type="ChEBI" id="CHEBI:15378"/>
        <dbReference type="ChEBI" id="CHEBI:43474"/>
        <dbReference type="ChEBI" id="CHEBI:57783"/>
        <dbReference type="ChEBI" id="CHEBI:58066"/>
        <dbReference type="ChEBI" id="CHEBI:58274"/>
        <dbReference type="ChEBI" id="CHEBI:58349"/>
        <dbReference type="EC" id="1.2.1.41"/>
    </reaction>
</comment>
<keyword evidence="4 7" id="KW-0521">NADP</keyword>
<dbReference type="Proteomes" id="UP000269883">
    <property type="component" value="Chromosome"/>
</dbReference>
<dbReference type="InterPro" id="IPR000965">
    <property type="entry name" value="GPR_dom"/>
</dbReference>
<dbReference type="InterPro" id="IPR016162">
    <property type="entry name" value="Ald_DH_N"/>
</dbReference>
<keyword evidence="3 7" id="KW-0641">Proline biosynthesis</keyword>
<dbReference type="KEGG" id="dfl:DFE_0207"/>
<protein>
    <recommendedName>
        <fullName evidence="7">Gamma-glutamyl phosphate reductase</fullName>
        <shortName evidence="7">GPR</shortName>
        <ecNumber evidence="7">1.2.1.41</ecNumber>
    </recommendedName>
    <alternativeName>
        <fullName evidence="7">Glutamate-5-semialdehyde dehydrogenase</fullName>
    </alternativeName>
    <alternativeName>
        <fullName evidence="7">Glutamyl-gamma-semialdehyde dehydrogenase</fullName>
        <shortName evidence="7">GSA dehydrogenase</shortName>
    </alternativeName>
</protein>
<reference evidence="9 10" key="1">
    <citation type="journal article" date="2018" name="Sci. Adv.">
        <title>Multi-heme cytochromes provide a pathway for survival in energy-limited environments.</title>
        <authorList>
            <person name="Deng X."/>
            <person name="Dohmae N."/>
            <person name="Nealson K.H."/>
            <person name="Hashimoto K."/>
            <person name="Okamoto A."/>
        </authorList>
    </citation>
    <scope>NUCLEOTIDE SEQUENCE [LARGE SCALE GENOMIC DNA]</scope>
    <source>
        <strain evidence="9 10">IS5</strain>
    </source>
</reference>
<dbReference type="NCBIfam" id="TIGR00407">
    <property type="entry name" value="proA"/>
    <property type="match status" value="1"/>
</dbReference>
<dbReference type="GO" id="GO:0055129">
    <property type="term" value="P:L-proline biosynthetic process"/>
    <property type="evidence" value="ECO:0007669"/>
    <property type="project" value="UniProtKB-UniRule"/>
</dbReference>
<comment type="function">
    <text evidence="7">Catalyzes the NADPH-dependent reduction of L-glutamate 5-phosphate into L-glutamate 5-semialdehyde and phosphate. The product spontaneously undergoes cyclization to form 1-pyrroline-5-carboxylate.</text>
</comment>
<dbReference type="GO" id="GO:0004350">
    <property type="term" value="F:glutamate-5-semialdehyde dehydrogenase activity"/>
    <property type="evidence" value="ECO:0007669"/>
    <property type="project" value="UniProtKB-UniRule"/>
</dbReference>
<dbReference type="EC" id="1.2.1.41" evidence="7"/>
<organism evidence="9 10">
    <name type="scientific">Desulfovibrio ferrophilus</name>
    <dbReference type="NCBI Taxonomy" id="241368"/>
    <lineage>
        <taxon>Bacteria</taxon>
        <taxon>Pseudomonadati</taxon>
        <taxon>Thermodesulfobacteriota</taxon>
        <taxon>Desulfovibrionia</taxon>
        <taxon>Desulfovibrionales</taxon>
        <taxon>Desulfovibrionaceae</taxon>
        <taxon>Desulfovibrio</taxon>
    </lineage>
</organism>
<comment type="similarity">
    <text evidence="7">Belongs to the gamma-glutamyl phosphate reductase family.</text>
</comment>
<dbReference type="PANTHER" id="PTHR11063:SF8">
    <property type="entry name" value="DELTA-1-PYRROLINE-5-CARBOXYLATE SYNTHASE"/>
    <property type="match status" value="1"/>
</dbReference>
<dbReference type="Gene3D" id="3.40.605.10">
    <property type="entry name" value="Aldehyde Dehydrogenase, Chain A, domain 1"/>
    <property type="match status" value="1"/>
</dbReference>
<dbReference type="InterPro" id="IPR016161">
    <property type="entry name" value="Ald_DH/histidinol_DH"/>
</dbReference>
<dbReference type="GO" id="GO:0005737">
    <property type="term" value="C:cytoplasm"/>
    <property type="evidence" value="ECO:0007669"/>
    <property type="project" value="UniProtKB-SubCell"/>
</dbReference>
<evidence type="ECO:0000256" key="4">
    <source>
        <dbReference type="ARBA" id="ARBA00022857"/>
    </source>
</evidence>
<dbReference type="UniPathway" id="UPA00098">
    <property type="reaction ID" value="UER00360"/>
</dbReference>
<keyword evidence="10" id="KW-1185">Reference proteome</keyword>
<evidence type="ECO:0000313" key="10">
    <source>
        <dbReference type="Proteomes" id="UP000269883"/>
    </source>
</evidence>
<dbReference type="InterPro" id="IPR015590">
    <property type="entry name" value="Aldehyde_DH_dom"/>
</dbReference>
<comment type="subcellular location">
    <subcellularLocation>
        <location evidence="7">Cytoplasm</location>
    </subcellularLocation>
</comment>
<evidence type="ECO:0000256" key="5">
    <source>
        <dbReference type="ARBA" id="ARBA00023002"/>
    </source>
</evidence>